<dbReference type="PhylomeDB" id="E9HFM4"/>
<dbReference type="InParanoid" id="E9HFM4"/>
<keyword evidence="3" id="KW-1185">Reference proteome</keyword>
<dbReference type="Proteomes" id="UP000000305">
    <property type="component" value="Unassembled WGS sequence"/>
</dbReference>
<dbReference type="AlphaFoldDB" id="E9HFM4"/>
<evidence type="ECO:0000313" key="2">
    <source>
        <dbReference type="EMBL" id="EFX69479.1"/>
    </source>
</evidence>
<dbReference type="HOGENOM" id="CLU_1469651_0_0_1"/>
<keyword evidence="1" id="KW-0175">Coiled coil</keyword>
<evidence type="ECO:0000256" key="1">
    <source>
        <dbReference type="SAM" id="Coils"/>
    </source>
</evidence>
<sequence>MALTTPLVDPKSEIPNLNKSAQPSTSVFNVMVTNNNRIPRLKFVSKEALKTGVSLLEAKYKKLKEEHASTKETLAATKVQLANKKEFLNVTMKDIPRIIKEAMQEILTKDFLVNVVKSAFPTASAGWIAAGRLGQAEGMGDIERANAAILQYVEEDVFKLQTKPNEYTKVTKNLVMELFKEGEL</sequence>
<feature type="coiled-coil region" evidence="1">
    <location>
        <begin position="46"/>
        <end position="80"/>
    </location>
</feature>
<dbReference type="OrthoDB" id="6403257at2759"/>
<evidence type="ECO:0000313" key="3">
    <source>
        <dbReference type="Proteomes" id="UP000000305"/>
    </source>
</evidence>
<name>E9HFM4_DAPPU</name>
<dbReference type="EMBL" id="GL732636">
    <property type="protein sequence ID" value="EFX69479.1"/>
    <property type="molecule type" value="Genomic_DNA"/>
</dbReference>
<dbReference type="KEGG" id="dpx:DAPPUDRAFT_329086"/>
<proteinExistence type="predicted"/>
<accession>E9HFM4</accession>
<protein>
    <submittedName>
        <fullName evidence="2">Uncharacterized protein</fullName>
    </submittedName>
</protein>
<gene>
    <name evidence="2" type="ORF">DAPPUDRAFT_329086</name>
</gene>
<organism evidence="2 3">
    <name type="scientific">Daphnia pulex</name>
    <name type="common">Water flea</name>
    <dbReference type="NCBI Taxonomy" id="6669"/>
    <lineage>
        <taxon>Eukaryota</taxon>
        <taxon>Metazoa</taxon>
        <taxon>Ecdysozoa</taxon>
        <taxon>Arthropoda</taxon>
        <taxon>Crustacea</taxon>
        <taxon>Branchiopoda</taxon>
        <taxon>Diplostraca</taxon>
        <taxon>Cladocera</taxon>
        <taxon>Anomopoda</taxon>
        <taxon>Daphniidae</taxon>
        <taxon>Daphnia</taxon>
    </lineage>
</organism>
<reference evidence="2 3" key="1">
    <citation type="journal article" date="2011" name="Science">
        <title>The ecoresponsive genome of Daphnia pulex.</title>
        <authorList>
            <person name="Colbourne J.K."/>
            <person name="Pfrender M.E."/>
            <person name="Gilbert D."/>
            <person name="Thomas W.K."/>
            <person name="Tucker A."/>
            <person name="Oakley T.H."/>
            <person name="Tokishita S."/>
            <person name="Aerts A."/>
            <person name="Arnold G.J."/>
            <person name="Basu M.K."/>
            <person name="Bauer D.J."/>
            <person name="Caceres C.E."/>
            <person name="Carmel L."/>
            <person name="Casola C."/>
            <person name="Choi J.H."/>
            <person name="Detter J.C."/>
            <person name="Dong Q."/>
            <person name="Dusheyko S."/>
            <person name="Eads B.D."/>
            <person name="Frohlich T."/>
            <person name="Geiler-Samerotte K.A."/>
            <person name="Gerlach D."/>
            <person name="Hatcher P."/>
            <person name="Jogdeo S."/>
            <person name="Krijgsveld J."/>
            <person name="Kriventseva E.V."/>
            <person name="Kultz D."/>
            <person name="Laforsch C."/>
            <person name="Lindquist E."/>
            <person name="Lopez J."/>
            <person name="Manak J.R."/>
            <person name="Muller J."/>
            <person name="Pangilinan J."/>
            <person name="Patwardhan R.P."/>
            <person name="Pitluck S."/>
            <person name="Pritham E.J."/>
            <person name="Rechtsteiner A."/>
            <person name="Rho M."/>
            <person name="Rogozin I.B."/>
            <person name="Sakarya O."/>
            <person name="Salamov A."/>
            <person name="Schaack S."/>
            <person name="Shapiro H."/>
            <person name="Shiga Y."/>
            <person name="Skalitzky C."/>
            <person name="Smith Z."/>
            <person name="Souvorov A."/>
            <person name="Sung W."/>
            <person name="Tang Z."/>
            <person name="Tsuchiya D."/>
            <person name="Tu H."/>
            <person name="Vos H."/>
            <person name="Wang M."/>
            <person name="Wolf Y.I."/>
            <person name="Yamagata H."/>
            <person name="Yamada T."/>
            <person name="Ye Y."/>
            <person name="Shaw J.R."/>
            <person name="Andrews J."/>
            <person name="Crease T.J."/>
            <person name="Tang H."/>
            <person name="Lucas S.M."/>
            <person name="Robertson H.M."/>
            <person name="Bork P."/>
            <person name="Koonin E.V."/>
            <person name="Zdobnov E.M."/>
            <person name="Grigoriev I.V."/>
            <person name="Lynch M."/>
            <person name="Boore J.L."/>
        </authorList>
    </citation>
    <scope>NUCLEOTIDE SEQUENCE [LARGE SCALE GENOMIC DNA]</scope>
</reference>